<dbReference type="GeneID" id="28833078"/>
<dbReference type="PROSITE" id="PS51387">
    <property type="entry name" value="FAD_PCMH"/>
    <property type="match status" value="1"/>
</dbReference>
<keyword evidence="2" id="KW-0285">Flavoprotein</keyword>
<dbReference type="Pfam" id="PF08031">
    <property type="entry name" value="BBE"/>
    <property type="match status" value="1"/>
</dbReference>
<keyword evidence="7" id="KW-1185">Reference proteome</keyword>
<dbReference type="InParanoid" id="A0A132B407"/>
<dbReference type="SUPFAM" id="SSF55103">
    <property type="entry name" value="FAD-linked oxidases, C-terminal domain"/>
    <property type="match status" value="1"/>
</dbReference>
<feature type="domain" description="FAD-binding PCMH-type" evidence="5">
    <location>
        <begin position="33"/>
        <end position="204"/>
    </location>
</feature>
<evidence type="ECO:0000256" key="3">
    <source>
        <dbReference type="ARBA" id="ARBA00022827"/>
    </source>
</evidence>
<dbReference type="InterPro" id="IPR012951">
    <property type="entry name" value="BBE"/>
</dbReference>
<comment type="similarity">
    <text evidence="1">Belongs to the oxygen-dependent FAD-linked oxidoreductase family.</text>
</comment>
<evidence type="ECO:0000256" key="1">
    <source>
        <dbReference type="ARBA" id="ARBA00005466"/>
    </source>
</evidence>
<protein>
    <submittedName>
        <fullName evidence="6">FAD-binding domain-containing protein</fullName>
    </submittedName>
</protein>
<evidence type="ECO:0000313" key="6">
    <source>
        <dbReference type="EMBL" id="KUJ06654.1"/>
    </source>
</evidence>
<sequence length="504" mass="55878">MSQRALVNVLGEKVHYQEIPSSLFDAYFSTQQQEVVPACVVLPGSAQDVSQAIKVITQHECIFAVKSGGHAMFTGASNAPEGITIDLRNLNSLQISDDRKITAIGSGNRWLNVYDYLDPFNVTVVGGRDVDVGVGGFLLGGGISFISRRHGWGLDNVYNYELVLANGSISIIHRASNPDLYWALRGGGKNFGIVTRFDMFTHVDTEMWGGVNILLLDDMHDRLAILGIPRKFEWTTTALIGKTAEYINKLICKVGYCISVDDVASMLGEIALEAENDIFAHAWAVPIFFSSSQTYLISAEMNHGKGVEGAPGFGALHRAKKVYKTNRVARTADFAREITTLNTGGRCSYETATFKLDADLQKDIMHIYIEETEKIRHLKHLLSSIPMQIITKAEIAHFLKNGSNCLGLDPGDGPLLLLETAMLWTDPKDDATVLQTSKNILDRSIALAKERGLHHPFLYQNYAGKRQDVFGSYGEKNLARLRKIRDEYDPDHVFTRLSPGYFNV</sequence>
<keyword evidence="3" id="KW-0274">FAD</keyword>
<dbReference type="GO" id="GO:0016491">
    <property type="term" value="F:oxidoreductase activity"/>
    <property type="evidence" value="ECO:0007669"/>
    <property type="project" value="UniProtKB-KW"/>
</dbReference>
<accession>A0A132B407</accession>
<name>A0A132B407_MOLSC</name>
<dbReference type="OrthoDB" id="2151789at2759"/>
<dbReference type="InterPro" id="IPR016166">
    <property type="entry name" value="FAD-bd_PCMH"/>
</dbReference>
<gene>
    <name evidence="6" type="ORF">LY89DRAFT_790306</name>
</gene>
<dbReference type="RefSeq" id="XP_018061009.1">
    <property type="nucleotide sequence ID" value="XM_018223352.1"/>
</dbReference>
<evidence type="ECO:0000256" key="2">
    <source>
        <dbReference type="ARBA" id="ARBA00022630"/>
    </source>
</evidence>
<dbReference type="InterPro" id="IPR016164">
    <property type="entry name" value="FAD-linked_Oxase-like_C"/>
</dbReference>
<evidence type="ECO:0000256" key="4">
    <source>
        <dbReference type="ARBA" id="ARBA00023002"/>
    </source>
</evidence>
<dbReference type="Gene3D" id="3.30.465.10">
    <property type="match status" value="1"/>
</dbReference>
<dbReference type="SUPFAM" id="SSF56176">
    <property type="entry name" value="FAD-binding/transporter-associated domain-like"/>
    <property type="match status" value="1"/>
</dbReference>
<dbReference type="Pfam" id="PF01565">
    <property type="entry name" value="FAD_binding_4"/>
    <property type="match status" value="1"/>
</dbReference>
<proteinExistence type="inferred from homology"/>
<dbReference type="KEGG" id="psco:LY89DRAFT_790306"/>
<reference evidence="6 7" key="1">
    <citation type="submission" date="2015-10" db="EMBL/GenBank/DDBJ databases">
        <title>Full genome of DAOMC 229536 Phialocephala scopiformis, a fungal endophyte of spruce producing the potent anti-insectan compound rugulosin.</title>
        <authorList>
            <consortium name="DOE Joint Genome Institute"/>
            <person name="Walker A.K."/>
            <person name="Frasz S.L."/>
            <person name="Seifert K.A."/>
            <person name="Miller J.D."/>
            <person name="Mondo S.J."/>
            <person name="Labutti K."/>
            <person name="Lipzen A."/>
            <person name="Dockter R."/>
            <person name="Kennedy M."/>
            <person name="Grigoriev I.V."/>
            <person name="Spatafora J.W."/>
        </authorList>
    </citation>
    <scope>NUCLEOTIDE SEQUENCE [LARGE SCALE GENOMIC DNA]</scope>
    <source>
        <strain evidence="6 7">CBS 120377</strain>
    </source>
</reference>
<dbReference type="InterPro" id="IPR006094">
    <property type="entry name" value="Oxid_FAD_bind_N"/>
</dbReference>
<evidence type="ECO:0000259" key="5">
    <source>
        <dbReference type="PROSITE" id="PS51387"/>
    </source>
</evidence>
<dbReference type="AlphaFoldDB" id="A0A132B407"/>
<dbReference type="GO" id="GO:0071949">
    <property type="term" value="F:FAD binding"/>
    <property type="evidence" value="ECO:0007669"/>
    <property type="project" value="InterPro"/>
</dbReference>
<dbReference type="Proteomes" id="UP000070700">
    <property type="component" value="Unassembled WGS sequence"/>
</dbReference>
<evidence type="ECO:0000313" key="7">
    <source>
        <dbReference type="Proteomes" id="UP000070700"/>
    </source>
</evidence>
<dbReference type="PANTHER" id="PTHR42973">
    <property type="entry name" value="BINDING OXIDOREDUCTASE, PUTATIVE (AFU_ORTHOLOGUE AFUA_1G17690)-RELATED"/>
    <property type="match status" value="1"/>
</dbReference>
<dbReference type="EMBL" id="KQ947444">
    <property type="protein sequence ID" value="KUJ06654.1"/>
    <property type="molecule type" value="Genomic_DNA"/>
</dbReference>
<keyword evidence="4" id="KW-0560">Oxidoreductase</keyword>
<dbReference type="InterPro" id="IPR036318">
    <property type="entry name" value="FAD-bd_PCMH-like_sf"/>
</dbReference>
<dbReference type="InterPro" id="IPR050416">
    <property type="entry name" value="FAD-linked_Oxidoreductase"/>
</dbReference>
<dbReference type="InterPro" id="IPR016169">
    <property type="entry name" value="FAD-bd_PCMH_sub2"/>
</dbReference>
<organism evidence="6 7">
    <name type="scientific">Mollisia scopiformis</name>
    <name type="common">Conifer needle endophyte fungus</name>
    <name type="synonym">Phialocephala scopiformis</name>
    <dbReference type="NCBI Taxonomy" id="149040"/>
    <lineage>
        <taxon>Eukaryota</taxon>
        <taxon>Fungi</taxon>
        <taxon>Dikarya</taxon>
        <taxon>Ascomycota</taxon>
        <taxon>Pezizomycotina</taxon>
        <taxon>Leotiomycetes</taxon>
        <taxon>Helotiales</taxon>
        <taxon>Mollisiaceae</taxon>
        <taxon>Mollisia</taxon>
    </lineage>
</organism>
<dbReference type="PANTHER" id="PTHR42973:SF13">
    <property type="entry name" value="FAD-BINDING PCMH-TYPE DOMAIN-CONTAINING PROTEIN"/>
    <property type="match status" value="1"/>
</dbReference>